<comment type="caution">
    <text evidence="2">The sequence shown here is derived from an EMBL/GenBank/DDBJ whole genome shotgun (WGS) entry which is preliminary data.</text>
</comment>
<feature type="signal peptide" evidence="1">
    <location>
        <begin position="1"/>
        <end position="19"/>
    </location>
</feature>
<dbReference type="RefSeq" id="WP_377471840.1">
    <property type="nucleotide sequence ID" value="NZ_JBHLWN010000074.1"/>
</dbReference>
<gene>
    <name evidence="2" type="ORF">ACFFK0_18720</name>
</gene>
<organism evidence="2 3">
    <name type="scientific">Paenibacillus chartarius</name>
    <dbReference type="NCBI Taxonomy" id="747481"/>
    <lineage>
        <taxon>Bacteria</taxon>
        <taxon>Bacillati</taxon>
        <taxon>Bacillota</taxon>
        <taxon>Bacilli</taxon>
        <taxon>Bacillales</taxon>
        <taxon>Paenibacillaceae</taxon>
        <taxon>Paenibacillus</taxon>
    </lineage>
</organism>
<dbReference type="EMBL" id="JBHLWN010000074">
    <property type="protein sequence ID" value="MFC0214468.1"/>
    <property type="molecule type" value="Genomic_DNA"/>
</dbReference>
<name>A0ABV6DP88_9BACL</name>
<keyword evidence="3" id="KW-1185">Reference proteome</keyword>
<sequence length="164" mass="18641">MNKLLIMLLIGFLFGCSTAKVQPHAAAPALRQPGVESNEKVKTINVYIYSTRHPDKSQPMLITVISEPEKLQDFETTMKNYQLGVLPATEVKEVFYFQLEYVENGVSEYREFLYVRTMGNEAYVKAFKLNQENSHESFDENSLQALLTSAGTNEWHCLSGQLPI</sequence>
<proteinExistence type="predicted"/>
<evidence type="ECO:0008006" key="4">
    <source>
        <dbReference type="Google" id="ProtNLM"/>
    </source>
</evidence>
<keyword evidence="1" id="KW-0732">Signal</keyword>
<protein>
    <recommendedName>
        <fullName evidence="4">Lipoprotein</fullName>
    </recommendedName>
</protein>
<evidence type="ECO:0000313" key="3">
    <source>
        <dbReference type="Proteomes" id="UP001589776"/>
    </source>
</evidence>
<evidence type="ECO:0000313" key="2">
    <source>
        <dbReference type="EMBL" id="MFC0214468.1"/>
    </source>
</evidence>
<dbReference type="PROSITE" id="PS51257">
    <property type="entry name" value="PROKAR_LIPOPROTEIN"/>
    <property type="match status" value="1"/>
</dbReference>
<evidence type="ECO:0000256" key="1">
    <source>
        <dbReference type="SAM" id="SignalP"/>
    </source>
</evidence>
<dbReference type="Proteomes" id="UP001589776">
    <property type="component" value="Unassembled WGS sequence"/>
</dbReference>
<feature type="chain" id="PRO_5046987903" description="Lipoprotein" evidence="1">
    <location>
        <begin position="20"/>
        <end position="164"/>
    </location>
</feature>
<accession>A0ABV6DP88</accession>
<reference evidence="2 3" key="1">
    <citation type="submission" date="2024-09" db="EMBL/GenBank/DDBJ databases">
        <authorList>
            <person name="Sun Q."/>
            <person name="Mori K."/>
        </authorList>
    </citation>
    <scope>NUCLEOTIDE SEQUENCE [LARGE SCALE GENOMIC DNA]</scope>
    <source>
        <strain evidence="2 3">CCM 7759</strain>
    </source>
</reference>